<dbReference type="Gene3D" id="1.20.1060.10">
    <property type="entry name" value="Taq DNA Polymerase, Chain T, domain 4"/>
    <property type="match status" value="1"/>
</dbReference>
<dbReference type="GO" id="GO:0006261">
    <property type="term" value="P:DNA-templated DNA replication"/>
    <property type="evidence" value="ECO:0007669"/>
    <property type="project" value="InterPro"/>
</dbReference>
<dbReference type="PANTHER" id="PTHR10133">
    <property type="entry name" value="DNA POLYMERASE I"/>
    <property type="match status" value="1"/>
</dbReference>
<accession>A0A0F8W2T8</accession>
<dbReference type="GO" id="GO:0003887">
    <property type="term" value="F:DNA-directed DNA polymerase activity"/>
    <property type="evidence" value="ECO:0007669"/>
    <property type="project" value="InterPro"/>
</dbReference>
<dbReference type="GO" id="GO:0006302">
    <property type="term" value="P:double-strand break repair"/>
    <property type="evidence" value="ECO:0007669"/>
    <property type="project" value="TreeGrafter"/>
</dbReference>
<keyword evidence="1" id="KW-0235">DNA replication</keyword>
<dbReference type="Gene3D" id="2.170.16.10">
    <property type="entry name" value="Hedgehog/Intein (Hint) domain"/>
    <property type="match status" value="1"/>
</dbReference>
<dbReference type="AlphaFoldDB" id="A0A0F8W2T8"/>
<dbReference type="InterPro" id="IPR001098">
    <property type="entry name" value="DNA-dir_DNA_pol_A_palm_dom"/>
</dbReference>
<sequence>AMACLKLDYELYEDINRDYFSIEMQVIPILIEMSYKGLLVDQERRQSVEDSLAEQAEYYRNLCEEMGFNPGSPQQVAYILAARGAYNVFTRLPFTRNKYGRKTGNLSTSVETLRKMEDPIVPVILEYRTYTKLLSTYIRPWAHEDRAYCLAPKTKVLKSDLTWVPINSLMVGDELIGVSKHKNGKWCQVGSTVEGTNTIIDESYRIITDKGTVISNGEHPWLCVGTANYWYGRGGKWVLTKDLKPTDKIKYFGGVWHEDVTYDGGYLAGILDGEGWVSRAEVGISQKDETVYQRITDLIECGLNLMITASIQGCKKSAINN</sequence>
<dbReference type="GO" id="GO:0003677">
    <property type="term" value="F:DNA binding"/>
    <property type="evidence" value="ECO:0007669"/>
    <property type="project" value="InterPro"/>
</dbReference>
<dbReference type="EMBL" id="LAZR01067788">
    <property type="protein sequence ID" value="KKK50898.1"/>
    <property type="molecule type" value="Genomic_DNA"/>
</dbReference>
<evidence type="ECO:0000313" key="3">
    <source>
        <dbReference type="EMBL" id="KKK50898.1"/>
    </source>
</evidence>
<dbReference type="SUPFAM" id="SSF56672">
    <property type="entry name" value="DNA/RNA polymerases"/>
    <property type="match status" value="1"/>
</dbReference>
<dbReference type="InterPro" id="IPR043502">
    <property type="entry name" value="DNA/RNA_pol_sf"/>
</dbReference>
<dbReference type="PANTHER" id="PTHR10133:SF27">
    <property type="entry name" value="DNA POLYMERASE NU"/>
    <property type="match status" value="1"/>
</dbReference>
<comment type="caution">
    <text evidence="3">The sequence shown here is derived from an EMBL/GenBank/DDBJ whole genome shotgun (WGS) entry which is preliminary data.</text>
</comment>
<dbReference type="InterPro" id="IPR002298">
    <property type="entry name" value="DNA_polymerase_A"/>
</dbReference>
<name>A0A0F8W2T8_9ZZZZ</name>
<feature type="domain" description="DNA-directed DNA polymerase family A palm" evidence="2">
    <location>
        <begin position="44"/>
        <end position="140"/>
    </location>
</feature>
<organism evidence="3">
    <name type="scientific">marine sediment metagenome</name>
    <dbReference type="NCBI Taxonomy" id="412755"/>
    <lineage>
        <taxon>unclassified sequences</taxon>
        <taxon>metagenomes</taxon>
        <taxon>ecological metagenomes</taxon>
    </lineage>
</organism>
<protein>
    <recommendedName>
        <fullName evidence="2">DNA-directed DNA polymerase family A palm domain-containing protein</fullName>
    </recommendedName>
</protein>
<proteinExistence type="predicted"/>
<evidence type="ECO:0000259" key="2">
    <source>
        <dbReference type="Pfam" id="PF00476"/>
    </source>
</evidence>
<evidence type="ECO:0000256" key="1">
    <source>
        <dbReference type="ARBA" id="ARBA00022705"/>
    </source>
</evidence>
<dbReference type="Pfam" id="PF00476">
    <property type="entry name" value="DNA_pol_A"/>
    <property type="match status" value="1"/>
</dbReference>
<gene>
    <name evidence="3" type="ORF">LCGC14_3120420</name>
</gene>
<dbReference type="InterPro" id="IPR036844">
    <property type="entry name" value="Hint_dom_sf"/>
</dbReference>
<dbReference type="SUPFAM" id="SSF51294">
    <property type="entry name" value="Hedgehog/intein (Hint) domain"/>
    <property type="match status" value="1"/>
</dbReference>
<reference evidence="3" key="1">
    <citation type="journal article" date="2015" name="Nature">
        <title>Complex archaea that bridge the gap between prokaryotes and eukaryotes.</title>
        <authorList>
            <person name="Spang A."/>
            <person name="Saw J.H."/>
            <person name="Jorgensen S.L."/>
            <person name="Zaremba-Niedzwiedzka K."/>
            <person name="Martijn J."/>
            <person name="Lind A.E."/>
            <person name="van Eijk R."/>
            <person name="Schleper C."/>
            <person name="Guy L."/>
            <person name="Ettema T.J."/>
        </authorList>
    </citation>
    <scope>NUCLEOTIDE SEQUENCE</scope>
</reference>
<feature type="non-terminal residue" evidence="3">
    <location>
        <position position="1"/>
    </location>
</feature>